<feature type="domain" description="EamA" evidence="7">
    <location>
        <begin position="3"/>
        <end position="134"/>
    </location>
</feature>
<feature type="transmembrane region" description="Helical" evidence="6">
    <location>
        <begin position="175"/>
        <end position="195"/>
    </location>
</feature>
<evidence type="ECO:0000256" key="4">
    <source>
        <dbReference type="ARBA" id="ARBA00022989"/>
    </source>
</evidence>
<comment type="subcellular location">
    <subcellularLocation>
        <location evidence="1">Membrane</location>
        <topology evidence="1">Multi-pass membrane protein</topology>
    </subcellularLocation>
</comment>
<gene>
    <name evidence="8" type="ORF">K6Y31_17275</name>
</gene>
<evidence type="ECO:0000313" key="9">
    <source>
        <dbReference type="Proteomes" id="UP001201273"/>
    </source>
</evidence>
<feature type="transmembrane region" description="Helical" evidence="6">
    <location>
        <begin position="237"/>
        <end position="257"/>
    </location>
</feature>
<dbReference type="Proteomes" id="UP001201273">
    <property type="component" value="Unassembled WGS sequence"/>
</dbReference>
<evidence type="ECO:0000256" key="2">
    <source>
        <dbReference type="ARBA" id="ARBA00007362"/>
    </source>
</evidence>
<feature type="transmembrane region" description="Helical" evidence="6">
    <location>
        <begin position="34"/>
        <end position="54"/>
    </location>
</feature>
<reference evidence="8 9" key="1">
    <citation type="journal article" date="2022" name="Environ. Microbiol. Rep.">
        <title>Eco-phylogenetic analyses reveal divergent evolution of vitamin B12 metabolism in the marine bacterial family 'Psychromonadaceae'.</title>
        <authorList>
            <person name="Jin X."/>
            <person name="Yang Y."/>
            <person name="Cao H."/>
            <person name="Gao B."/>
            <person name="Zhao Z."/>
        </authorList>
    </citation>
    <scope>NUCLEOTIDE SEQUENCE [LARGE SCALE GENOMIC DNA]</scope>
    <source>
        <strain evidence="8 9">MKS20</strain>
    </source>
</reference>
<dbReference type="SUPFAM" id="SSF103481">
    <property type="entry name" value="Multidrug resistance efflux transporter EmrE"/>
    <property type="match status" value="2"/>
</dbReference>
<feature type="transmembrane region" description="Helical" evidence="6">
    <location>
        <begin position="144"/>
        <end position="163"/>
    </location>
</feature>
<accession>A0ABS8WBZ4</accession>
<name>A0ABS8WBZ4_9GAMM</name>
<keyword evidence="3 6" id="KW-0812">Transmembrane</keyword>
<feature type="transmembrane region" description="Helical" evidence="6">
    <location>
        <begin position="61"/>
        <end position="82"/>
    </location>
</feature>
<proteinExistence type="inferred from homology"/>
<dbReference type="PANTHER" id="PTHR32322">
    <property type="entry name" value="INNER MEMBRANE TRANSPORTER"/>
    <property type="match status" value="1"/>
</dbReference>
<evidence type="ECO:0000256" key="3">
    <source>
        <dbReference type="ARBA" id="ARBA00022692"/>
    </source>
</evidence>
<comment type="similarity">
    <text evidence="2">Belongs to the EamA transporter family.</text>
</comment>
<comment type="caution">
    <text evidence="8">The sequence shown here is derived from an EMBL/GenBank/DDBJ whole genome shotgun (WGS) entry which is preliminary data.</text>
</comment>
<evidence type="ECO:0000256" key="1">
    <source>
        <dbReference type="ARBA" id="ARBA00004141"/>
    </source>
</evidence>
<feature type="transmembrane region" description="Helical" evidence="6">
    <location>
        <begin position="117"/>
        <end position="138"/>
    </location>
</feature>
<evidence type="ECO:0000259" key="7">
    <source>
        <dbReference type="Pfam" id="PF00892"/>
    </source>
</evidence>
<evidence type="ECO:0000256" key="6">
    <source>
        <dbReference type="SAM" id="Phobius"/>
    </source>
</evidence>
<dbReference type="InterPro" id="IPR037185">
    <property type="entry name" value="EmrE-like"/>
</dbReference>
<dbReference type="PANTHER" id="PTHR32322:SF2">
    <property type="entry name" value="EAMA DOMAIN-CONTAINING PROTEIN"/>
    <property type="match status" value="1"/>
</dbReference>
<keyword evidence="5 6" id="KW-0472">Membrane</keyword>
<feature type="transmembrane region" description="Helical" evidence="6">
    <location>
        <begin position="7"/>
        <end position="28"/>
    </location>
</feature>
<sequence length="299" mass="32338">MRSYMYLLGIGLLWGSQFIFMHQALIAFPPLVVAASRALCGFATLVLVCRILGLKSEKFNWPLYMSIALLDATLPFVLVAWGQQYVDSAVAAVTMGTIPFMTLLLAPLVLKSERISLWGMISVALGFVGIVVLFAPQLAAASSLLWPILAILLGAACFALGMLMIKRFATEAPLLVARNILTCAAIQLSVLALASQDFSGIVPETSAVLSLLTLGVFCTGLVYFLFMALIQLSGPTFASFSNYLVPLFGMLLGALWLNEQISHTTLIALVIILGSVALNQWANQRDKKRIRMEDACQAS</sequence>
<feature type="domain" description="EamA" evidence="7">
    <location>
        <begin position="146"/>
        <end position="278"/>
    </location>
</feature>
<protein>
    <submittedName>
        <fullName evidence="8">DMT family transporter</fullName>
    </submittedName>
</protein>
<evidence type="ECO:0000256" key="5">
    <source>
        <dbReference type="ARBA" id="ARBA00023136"/>
    </source>
</evidence>
<keyword evidence="4 6" id="KW-1133">Transmembrane helix</keyword>
<dbReference type="RefSeq" id="WP_233054188.1">
    <property type="nucleotide sequence ID" value="NZ_JAIMJA010000021.1"/>
</dbReference>
<dbReference type="EMBL" id="JAIMJA010000021">
    <property type="protein sequence ID" value="MCE2596549.1"/>
    <property type="molecule type" value="Genomic_DNA"/>
</dbReference>
<dbReference type="InterPro" id="IPR000620">
    <property type="entry name" value="EamA_dom"/>
</dbReference>
<organism evidence="8 9">
    <name type="scientific">Motilimonas cestriensis</name>
    <dbReference type="NCBI Taxonomy" id="2742685"/>
    <lineage>
        <taxon>Bacteria</taxon>
        <taxon>Pseudomonadati</taxon>
        <taxon>Pseudomonadota</taxon>
        <taxon>Gammaproteobacteria</taxon>
        <taxon>Alteromonadales</taxon>
        <taxon>Alteromonadales genera incertae sedis</taxon>
        <taxon>Motilimonas</taxon>
    </lineage>
</organism>
<feature type="transmembrane region" description="Helical" evidence="6">
    <location>
        <begin position="207"/>
        <end position="230"/>
    </location>
</feature>
<dbReference type="InterPro" id="IPR050638">
    <property type="entry name" value="AA-Vitamin_Transporters"/>
</dbReference>
<evidence type="ECO:0000313" key="8">
    <source>
        <dbReference type="EMBL" id="MCE2596549.1"/>
    </source>
</evidence>
<feature type="transmembrane region" description="Helical" evidence="6">
    <location>
        <begin position="263"/>
        <end position="282"/>
    </location>
</feature>
<keyword evidence="9" id="KW-1185">Reference proteome</keyword>
<dbReference type="Pfam" id="PF00892">
    <property type="entry name" value="EamA"/>
    <property type="match status" value="2"/>
</dbReference>
<feature type="transmembrane region" description="Helical" evidence="6">
    <location>
        <begin position="88"/>
        <end position="110"/>
    </location>
</feature>